<accession>A0A0N8BBW4</accession>
<evidence type="ECO:0000256" key="3">
    <source>
        <dbReference type="ARBA" id="ARBA00022490"/>
    </source>
</evidence>
<dbReference type="EMBL" id="GDIQ01097221">
    <property type="protein sequence ID" value="JAL54505.1"/>
    <property type="molecule type" value="Transcribed_RNA"/>
</dbReference>
<comment type="subcellular location">
    <subcellularLocation>
        <location evidence="1">Cytoplasm</location>
        <location evidence="1">Cytoskeleton</location>
    </subcellularLocation>
</comment>
<evidence type="ECO:0000256" key="7">
    <source>
        <dbReference type="SAM" id="MobiDB-lite"/>
    </source>
</evidence>
<dbReference type="Pfam" id="PF17681">
    <property type="entry name" value="GCP_N_terminal"/>
    <property type="match status" value="1"/>
</dbReference>
<feature type="region of interest" description="Disordered" evidence="7">
    <location>
        <begin position="767"/>
        <end position="798"/>
    </location>
</feature>
<dbReference type="InterPro" id="IPR007259">
    <property type="entry name" value="GCP"/>
</dbReference>
<proteinExistence type="inferred from homology"/>
<dbReference type="GO" id="GO:0051321">
    <property type="term" value="P:meiotic cell cycle"/>
    <property type="evidence" value="ECO:0007669"/>
    <property type="project" value="TreeGrafter"/>
</dbReference>
<dbReference type="InterPro" id="IPR040457">
    <property type="entry name" value="GCP_C"/>
</dbReference>
<dbReference type="PANTHER" id="PTHR19302">
    <property type="entry name" value="GAMMA TUBULIN COMPLEX PROTEIN"/>
    <property type="match status" value="1"/>
</dbReference>
<dbReference type="GO" id="GO:0000922">
    <property type="term" value="C:spindle pole"/>
    <property type="evidence" value="ECO:0007669"/>
    <property type="project" value="InterPro"/>
</dbReference>
<dbReference type="GO" id="GO:0031122">
    <property type="term" value="P:cytoplasmic microtubule organization"/>
    <property type="evidence" value="ECO:0007669"/>
    <property type="project" value="TreeGrafter"/>
</dbReference>
<reference evidence="8" key="1">
    <citation type="submission" date="2015-10" db="EMBL/GenBank/DDBJ databases">
        <title>EvidentialGene: Evidence-directed Construction of Complete mRNA Transcriptomes without Genomes.</title>
        <authorList>
            <person name="Gilbert D.G."/>
        </authorList>
    </citation>
    <scope>NUCLEOTIDE SEQUENCE</scope>
</reference>
<dbReference type="AlphaFoldDB" id="A0A0N8BBW4"/>
<dbReference type="GO" id="GO:0043015">
    <property type="term" value="F:gamma-tubulin binding"/>
    <property type="evidence" value="ECO:0007669"/>
    <property type="project" value="InterPro"/>
</dbReference>
<dbReference type="InterPro" id="IPR041470">
    <property type="entry name" value="GCP_N"/>
</dbReference>
<evidence type="ECO:0000256" key="2">
    <source>
        <dbReference type="ARBA" id="ARBA00010337"/>
    </source>
</evidence>
<feature type="region of interest" description="Disordered" evidence="7">
    <location>
        <begin position="726"/>
        <end position="747"/>
    </location>
</feature>
<dbReference type="Pfam" id="PF04130">
    <property type="entry name" value="GCP_C_terminal"/>
    <property type="match status" value="1"/>
</dbReference>
<dbReference type="GO" id="GO:0051011">
    <property type="term" value="F:microtubule minus-end binding"/>
    <property type="evidence" value="ECO:0007669"/>
    <property type="project" value="TreeGrafter"/>
</dbReference>
<dbReference type="GO" id="GO:0000278">
    <property type="term" value="P:mitotic cell cycle"/>
    <property type="evidence" value="ECO:0007669"/>
    <property type="project" value="TreeGrafter"/>
</dbReference>
<keyword evidence="3" id="KW-0963">Cytoplasm</keyword>
<dbReference type="GO" id="GO:0007020">
    <property type="term" value="P:microtubule nucleation"/>
    <property type="evidence" value="ECO:0007669"/>
    <property type="project" value="InterPro"/>
</dbReference>
<protein>
    <submittedName>
        <fullName evidence="8">Gamma-tubulin complex component</fullName>
    </submittedName>
</protein>
<dbReference type="PANTHER" id="PTHR19302:SF70">
    <property type="entry name" value="GAMMA-TUBULIN COMPLEX COMPONENT 6"/>
    <property type="match status" value="1"/>
</dbReference>
<feature type="coiled-coil region" evidence="6">
    <location>
        <begin position="671"/>
        <end position="698"/>
    </location>
</feature>
<sequence length="1220" mass="140045">MDREISLYGSLCKFFTLVSKSKSSRDGRLNGSSFPEVELEAKEKKRAKREGFNTLFTTRAIEEDMLPEEFQLSAWIFKLRTLIPCSEGNALENAISELEKISTGQTSTILSVVKLLFYIDPIKNDDLPTLRNINALSYHTQYNEHQTENRWAQCVPYPVIKQQMFEVPPLNFHIGEVYASNIIAKLESTQQLDELDRVHRNLFGTLENPPKNLNYLGISKSSKLTLGLNVTKSEAKQTSIIRDDGYESPTSPTELMTDEIDNYWENLENLCDTSSIRRTWEAKLSGEAYPAKELPYLSQAPLHVMEVLCHQFEENLNLVDRSLPIRDTFKMEEHEIRKDIQFLMLGIESQTFACLDDQFRVNGYPFIDGISADCLSDLVQPLLGSGTLVRRLSKAIWNPKFGPVRNTLGDQLLESFQYYQQMVEEVTESQSLIAVVQQLKTLSPSLNIMDQLWHWPGWAGGSGRGVAFLQHLVDLSTVTVDDQQRNILTAYFAACVVPFLLYLEQWIYRGICCDPQDEFFIRIDQEQLAKRDRHCWINGFTFQPINRAEAGPFVNSTAEDDAITGLLNDVYLCGKTVHLLQLCQAKELEHGEPSLRIGFSLSELNDIRLQCATYALKFPAAVDFVNPVKDLSQQARETREANLAKLITENQAKQMDRARQRTARHALAKAELDEQLKLKRVEENKKAYEEKLLDEDIQQYHDEIDKREAEEKRRLLIKYTHLLEDKENSNGETSEDELNANDARGMDEENNVVSYPQSDTAIGITSANTPASTLIPPSTPTTTTASSSSKVSTRPKKKILTREEIKTKVLREEFGIDPRYTKEETESIPEEDSQPATSPYKPKSWSNPVAVSYPFQFNFQVHPQTIMKIEQEKKDWLQEAKPSEEEIRDFSLSFFVQRSLLLPIRTQCQMVNRSLMTLLTGPDHRFMQHLEALRQYLFLDNGAFSHSLVSNIGRRLGQITHIHQLINIPSMNFILQSALNAIHADEYHASHLSFYIKEATGTGTLSNFKLEALECFTLRYRVGWPLNLILTEEVMDDYSQIFSFVLQLRLAAWALEDVYVNLMRDPPSRWHSVHIARHSIYHFVQTLQNYVMNQLLTLAWSEFLTELKKNGARSLDDLYELHSNYVHRAKSRLLLTPKSSSLLKIIRDALNLALKFRGLLLAANYVHTNALQSQINSVSAKAREYAKFIRLILEKVKDRSHQPHFHDLLMKLNYNEYYSS</sequence>
<evidence type="ECO:0000256" key="5">
    <source>
        <dbReference type="ARBA" id="ARBA00023212"/>
    </source>
</evidence>
<keyword evidence="5" id="KW-0206">Cytoskeleton</keyword>
<feature type="compositionally biased region" description="Low complexity" evidence="7">
    <location>
        <begin position="769"/>
        <end position="792"/>
    </location>
</feature>
<dbReference type="Gene3D" id="1.20.120.1900">
    <property type="entry name" value="Gamma-tubulin complex, C-terminal domain"/>
    <property type="match status" value="1"/>
</dbReference>
<feature type="compositionally biased region" description="Basic and acidic residues" evidence="7">
    <location>
        <begin position="816"/>
        <end position="825"/>
    </location>
</feature>
<dbReference type="GO" id="GO:0051225">
    <property type="term" value="P:spindle assembly"/>
    <property type="evidence" value="ECO:0007669"/>
    <property type="project" value="TreeGrafter"/>
</dbReference>
<dbReference type="GO" id="GO:0005874">
    <property type="term" value="C:microtubule"/>
    <property type="evidence" value="ECO:0007669"/>
    <property type="project" value="UniProtKB-KW"/>
</dbReference>
<evidence type="ECO:0000256" key="1">
    <source>
        <dbReference type="ARBA" id="ARBA00004245"/>
    </source>
</evidence>
<dbReference type="InterPro" id="IPR042241">
    <property type="entry name" value="GCP_C_sf"/>
</dbReference>
<evidence type="ECO:0000256" key="4">
    <source>
        <dbReference type="ARBA" id="ARBA00022701"/>
    </source>
</evidence>
<feature type="region of interest" description="Disordered" evidence="7">
    <location>
        <begin position="816"/>
        <end position="843"/>
    </location>
</feature>
<name>A0A0N8BBW4_9CRUS</name>
<evidence type="ECO:0000256" key="6">
    <source>
        <dbReference type="SAM" id="Coils"/>
    </source>
</evidence>
<evidence type="ECO:0000313" key="8">
    <source>
        <dbReference type="EMBL" id="JAL54505.1"/>
    </source>
</evidence>
<keyword evidence="6" id="KW-0175">Coiled coil</keyword>
<comment type="similarity">
    <text evidence="2">Belongs to the TUBGCP family.</text>
</comment>
<dbReference type="GO" id="GO:0000930">
    <property type="term" value="C:gamma-tubulin complex"/>
    <property type="evidence" value="ECO:0007669"/>
    <property type="project" value="TreeGrafter"/>
</dbReference>
<keyword evidence="4" id="KW-0493">Microtubule</keyword>
<organism evidence="8">
    <name type="scientific">Daphnia magna</name>
    <dbReference type="NCBI Taxonomy" id="35525"/>
    <lineage>
        <taxon>Eukaryota</taxon>
        <taxon>Metazoa</taxon>
        <taxon>Ecdysozoa</taxon>
        <taxon>Arthropoda</taxon>
        <taxon>Crustacea</taxon>
        <taxon>Branchiopoda</taxon>
        <taxon>Diplostraca</taxon>
        <taxon>Cladocera</taxon>
        <taxon>Anomopoda</taxon>
        <taxon>Daphniidae</taxon>
        <taxon>Daphnia</taxon>
    </lineage>
</organism>